<dbReference type="PRINTS" id="PR01837">
    <property type="entry name" value="MGTCSAPBPROT"/>
</dbReference>
<keyword evidence="4 6" id="KW-1133">Transmembrane helix</keyword>
<reference evidence="8" key="1">
    <citation type="journal article" date="2014" name="Front. Microbiol.">
        <title>High frequency of phylogenetically diverse reductive dehalogenase-homologous genes in deep subseafloor sedimentary metagenomes.</title>
        <authorList>
            <person name="Kawai M."/>
            <person name="Futagami T."/>
            <person name="Toyoda A."/>
            <person name="Takaki Y."/>
            <person name="Nishi S."/>
            <person name="Hori S."/>
            <person name="Arai W."/>
            <person name="Tsubouchi T."/>
            <person name="Morono Y."/>
            <person name="Uchiyama I."/>
            <person name="Ito T."/>
            <person name="Fujiyama A."/>
            <person name="Inagaki F."/>
            <person name="Takami H."/>
        </authorList>
    </citation>
    <scope>NUCLEOTIDE SEQUENCE</scope>
    <source>
        <strain evidence="8">Expedition CK06-06</strain>
    </source>
</reference>
<comment type="caution">
    <text evidence="8">The sequence shown here is derived from an EMBL/GenBank/DDBJ whole genome shotgun (WGS) entry which is preliminary data.</text>
</comment>
<evidence type="ECO:0000313" key="8">
    <source>
        <dbReference type="EMBL" id="GAI67217.1"/>
    </source>
</evidence>
<dbReference type="Pfam" id="PF02308">
    <property type="entry name" value="MgtC"/>
    <property type="match status" value="1"/>
</dbReference>
<organism evidence="8">
    <name type="scientific">marine sediment metagenome</name>
    <dbReference type="NCBI Taxonomy" id="412755"/>
    <lineage>
        <taxon>unclassified sequences</taxon>
        <taxon>metagenomes</taxon>
        <taxon>ecological metagenomes</taxon>
    </lineage>
</organism>
<evidence type="ECO:0000256" key="5">
    <source>
        <dbReference type="ARBA" id="ARBA00023136"/>
    </source>
</evidence>
<dbReference type="InterPro" id="IPR003416">
    <property type="entry name" value="MgtC/SapB/SrpB/YhiD_fam"/>
</dbReference>
<protein>
    <recommendedName>
        <fullName evidence="7">MgtC/SapB/SrpB/YhiD N-terminal domain-containing protein</fullName>
    </recommendedName>
</protein>
<dbReference type="PANTHER" id="PTHR33778">
    <property type="entry name" value="PROTEIN MGTC"/>
    <property type="match status" value="1"/>
</dbReference>
<evidence type="ECO:0000256" key="1">
    <source>
        <dbReference type="ARBA" id="ARBA00004651"/>
    </source>
</evidence>
<feature type="domain" description="MgtC/SapB/SrpB/YhiD N-terminal" evidence="7">
    <location>
        <begin position="7"/>
        <end position="59"/>
    </location>
</feature>
<proteinExistence type="predicted"/>
<name>X1QFE4_9ZZZZ</name>
<dbReference type="PANTHER" id="PTHR33778:SF1">
    <property type="entry name" value="MAGNESIUM TRANSPORTER YHID-RELATED"/>
    <property type="match status" value="1"/>
</dbReference>
<feature type="non-terminal residue" evidence="8">
    <location>
        <position position="59"/>
    </location>
</feature>
<dbReference type="EMBL" id="BARV01045272">
    <property type="protein sequence ID" value="GAI67217.1"/>
    <property type="molecule type" value="Genomic_DNA"/>
</dbReference>
<feature type="non-terminal residue" evidence="8">
    <location>
        <position position="1"/>
    </location>
</feature>
<keyword evidence="3 6" id="KW-0812">Transmembrane</keyword>
<dbReference type="InterPro" id="IPR049177">
    <property type="entry name" value="MgtC_SapB_SrpB_YhiD_N"/>
</dbReference>
<dbReference type="AlphaFoldDB" id="X1QFE4"/>
<sequence>ISRQMGAGHEDSLTRIAAGVVTGVGFLGAGAIIRDRAGVLGLTTAATIWLVASIGMACG</sequence>
<evidence type="ECO:0000256" key="2">
    <source>
        <dbReference type="ARBA" id="ARBA00022475"/>
    </source>
</evidence>
<feature type="transmembrane region" description="Helical" evidence="6">
    <location>
        <begin position="12"/>
        <end position="33"/>
    </location>
</feature>
<evidence type="ECO:0000256" key="3">
    <source>
        <dbReference type="ARBA" id="ARBA00022692"/>
    </source>
</evidence>
<keyword evidence="2" id="KW-1003">Cell membrane</keyword>
<accession>X1QFE4</accession>
<evidence type="ECO:0000259" key="7">
    <source>
        <dbReference type="Pfam" id="PF02308"/>
    </source>
</evidence>
<keyword evidence="5 6" id="KW-0472">Membrane</keyword>
<evidence type="ECO:0000256" key="6">
    <source>
        <dbReference type="SAM" id="Phobius"/>
    </source>
</evidence>
<evidence type="ECO:0000256" key="4">
    <source>
        <dbReference type="ARBA" id="ARBA00022989"/>
    </source>
</evidence>
<comment type="subcellular location">
    <subcellularLocation>
        <location evidence="1">Cell membrane</location>
        <topology evidence="1">Multi-pass membrane protein</topology>
    </subcellularLocation>
</comment>
<gene>
    <name evidence="8" type="ORF">S06H3_66436</name>
</gene>
<feature type="transmembrane region" description="Helical" evidence="6">
    <location>
        <begin position="39"/>
        <end position="58"/>
    </location>
</feature>
<dbReference type="GO" id="GO:0005886">
    <property type="term" value="C:plasma membrane"/>
    <property type="evidence" value="ECO:0007669"/>
    <property type="project" value="UniProtKB-SubCell"/>
</dbReference>